<evidence type="ECO:0000313" key="2">
    <source>
        <dbReference type="EMBL" id="PNR59630.1"/>
    </source>
</evidence>
<evidence type="ECO:0000313" key="3">
    <source>
        <dbReference type="EnsemblPlants" id="PAC:32935938.CDS.1"/>
    </source>
</evidence>
<dbReference type="Proteomes" id="UP000006727">
    <property type="component" value="Chromosome 2"/>
</dbReference>
<dbReference type="EnsemblPlants" id="Pp3c2_9269V3.1">
    <property type="protein sequence ID" value="PAC:32935938.CDS.1"/>
    <property type="gene ID" value="Pp3c2_9269"/>
</dbReference>
<evidence type="ECO:0000313" key="4">
    <source>
        <dbReference type="Proteomes" id="UP000006727"/>
    </source>
</evidence>
<reference evidence="3" key="3">
    <citation type="submission" date="2020-12" db="UniProtKB">
        <authorList>
            <consortium name="EnsemblPlants"/>
        </authorList>
    </citation>
    <scope>IDENTIFICATION</scope>
</reference>
<sequence>MSLIPRGRKQDWGRSDNDEDASTACDCEAVKLNPEMWSLLRQDIVDSIYARVLYVDFFRLRCVGPGQSAGTMTSCTQFAWKMAE</sequence>
<dbReference type="EMBL" id="ABEU02000002">
    <property type="protein sequence ID" value="PNR59630.1"/>
    <property type="molecule type" value="Genomic_DNA"/>
</dbReference>
<reference evidence="2 4" key="1">
    <citation type="journal article" date="2008" name="Science">
        <title>The Physcomitrella genome reveals evolutionary insights into the conquest of land by plants.</title>
        <authorList>
            <person name="Rensing S."/>
            <person name="Lang D."/>
            <person name="Zimmer A."/>
            <person name="Terry A."/>
            <person name="Salamov A."/>
            <person name="Shapiro H."/>
            <person name="Nishiyama T."/>
            <person name="Perroud P.-F."/>
            <person name="Lindquist E."/>
            <person name="Kamisugi Y."/>
            <person name="Tanahashi T."/>
            <person name="Sakakibara K."/>
            <person name="Fujita T."/>
            <person name="Oishi K."/>
            <person name="Shin-I T."/>
            <person name="Kuroki Y."/>
            <person name="Toyoda A."/>
            <person name="Suzuki Y."/>
            <person name="Hashimoto A."/>
            <person name="Yamaguchi K."/>
            <person name="Sugano A."/>
            <person name="Kohara Y."/>
            <person name="Fujiyama A."/>
            <person name="Anterola A."/>
            <person name="Aoki S."/>
            <person name="Ashton N."/>
            <person name="Barbazuk W.B."/>
            <person name="Barker E."/>
            <person name="Bennetzen J."/>
            <person name="Bezanilla M."/>
            <person name="Blankenship R."/>
            <person name="Cho S.H."/>
            <person name="Dutcher S."/>
            <person name="Estelle M."/>
            <person name="Fawcett J.A."/>
            <person name="Gundlach H."/>
            <person name="Hanada K."/>
            <person name="Heyl A."/>
            <person name="Hicks K.A."/>
            <person name="Hugh J."/>
            <person name="Lohr M."/>
            <person name="Mayer K."/>
            <person name="Melkozernov A."/>
            <person name="Murata T."/>
            <person name="Nelson D."/>
            <person name="Pils B."/>
            <person name="Prigge M."/>
            <person name="Reiss B."/>
            <person name="Renner T."/>
            <person name="Rombauts S."/>
            <person name="Rushton P."/>
            <person name="Sanderfoot A."/>
            <person name="Schween G."/>
            <person name="Shiu S.-H."/>
            <person name="Stueber K."/>
            <person name="Theodoulou F.L."/>
            <person name="Tu H."/>
            <person name="Van de Peer Y."/>
            <person name="Verrier P.J."/>
            <person name="Waters E."/>
            <person name="Wood A."/>
            <person name="Yang L."/>
            <person name="Cove D."/>
            <person name="Cuming A."/>
            <person name="Hasebe M."/>
            <person name="Lucas S."/>
            <person name="Mishler D.B."/>
            <person name="Reski R."/>
            <person name="Grigoriev I."/>
            <person name="Quatrano R.S."/>
            <person name="Boore J.L."/>
        </authorList>
    </citation>
    <scope>NUCLEOTIDE SEQUENCE [LARGE SCALE GENOMIC DNA]</scope>
    <source>
        <strain evidence="3 4">cv. Gransden 2004</strain>
    </source>
</reference>
<dbReference type="Gramene" id="Pp3c2_9269V3.1">
    <property type="protein sequence ID" value="PAC:32935938.CDS.1"/>
    <property type="gene ID" value="Pp3c2_9269"/>
</dbReference>
<protein>
    <submittedName>
        <fullName evidence="2 3">Uncharacterized protein</fullName>
    </submittedName>
</protein>
<name>A0A2K1L0R8_PHYPA</name>
<feature type="region of interest" description="Disordered" evidence="1">
    <location>
        <begin position="1"/>
        <end position="22"/>
    </location>
</feature>
<proteinExistence type="predicted"/>
<accession>A0A2K1L0R8</accession>
<organism evidence="2">
    <name type="scientific">Physcomitrium patens</name>
    <name type="common">Spreading-leaved earth moss</name>
    <name type="synonym">Physcomitrella patens</name>
    <dbReference type="NCBI Taxonomy" id="3218"/>
    <lineage>
        <taxon>Eukaryota</taxon>
        <taxon>Viridiplantae</taxon>
        <taxon>Streptophyta</taxon>
        <taxon>Embryophyta</taxon>
        <taxon>Bryophyta</taxon>
        <taxon>Bryophytina</taxon>
        <taxon>Bryopsida</taxon>
        <taxon>Funariidae</taxon>
        <taxon>Funariales</taxon>
        <taxon>Funariaceae</taxon>
        <taxon>Physcomitrium</taxon>
    </lineage>
</organism>
<reference evidence="2 4" key="2">
    <citation type="journal article" date="2018" name="Plant J.">
        <title>The Physcomitrella patens chromosome-scale assembly reveals moss genome structure and evolution.</title>
        <authorList>
            <person name="Lang D."/>
            <person name="Ullrich K.K."/>
            <person name="Murat F."/>
            <person name="Fuchs J."/>
            <person name="Jenkins J."/>
            <person name="Haas F.B."/>
            <person name="Piednoel M."/>
            <person name="Gundlach H."/>
            <person name="Van Bel M."/>
            <person name="Meyberg R."/>
            <person name="Vives C."/>
            <person name="Morata J."/>
            <person name="Symeonidi A."/>
            <person name="Hiss M."/>
            <person name="Muchero W."/>
            <person name="Kamisugi Y."/>
            <person name="Saleh O."/>
            <person name="Blanc G."/>
            <person name="Decker E.L."/>
            <person name="van Gessel N."/>
            <person name="Grimwood J."/>
            <person name="Hayes R.D."/>
            <person name="Graham S.W."/>
            <person name="Gunter L.E."/>
            <person name="McDaniel S.F."/>
            <person name="Hoernstein S.N.W."/>
            <person name="Larsson A."/>
            <person name="Li F.W."/>
            <person name="Perroud P.F."/>
            <person name="Phillips J."/>
            <person name="Ranjan P."/>
            <person name="Rokshar D.S."/>
            <person name="Rothfels C.J."/>
            <person name="Schneider L."/>
            <person name="Shu S."/>
            <person name="Stevenson D.W."/>
            <person name="Thummler F."/>
            <person name="Tillich M."/>
            <person name="Villarreal Aguilar J.C."/>
            <person name="Widiez T."/>
            <person name="Wong G.K."/>
            <person name="Wymore A."/>
            <person name="Zhang Y."/>
            <person name="Zimmer A.D."/>
            <person name="Quatrano R.S."/>
            <person name="Mayer K.F.X."/>
            <person name="Goodstein D."/>
            <person name="Casacuberta J.M."/>
            <person name="Vandepoele K."/>
            <person name="Reski R."/>
            <person name="Cuming A.C."/>
            <person name="Tuskan G.A."/>
            <person name="Maumus F."/>
            <person name="Salse J."/>
            <person name="Schmutz J."/>
            <person name="Rensing S.A."/>
        </authorList>
    </citation>
    <scope>NUCLEOTIDE SEQUENCE [LARGE SCALE GENOMIC DNA]</scope>
    <source>
        <strain evidence="3 4">cv. Gransden 2004</strain>
    </source>
</reference>
<dbReference type="AlphaFoldDB" id="A0A2K1L0R8"/>
<dbReference type="InParanoid" id="A0A2K1L0R8"/>
<evidence type="ECO:0000256" key="1">
    <source>
        <dbReference type="SAM" id="MobiDB-lite"/>
    </source>
</evidence>
<gene>
    <name evidence="2" type="ORF">PHYPA_002422</name>
</gene>
<keyword evidence="4" id="KW-1185">Reference proteome</keyword>